<feature type="domain" description="Histidine kinase" evidence="16">
    <location>
        <begin position="460"/>
        <end position="673"/>
    </location>
</feature>
<evidence type="ECO:0000256" key="1">
    <source>
        <dbReference type="ARBA" id="ARBA00000085"/>
    </source>
</evidence>
<dbReference type="SUPFAM" id="SSF55785">
    <property type="entry name" value="PYP-like sensor domain (PAS domain)"/>
    <property type="match status" value="1"/>
</dbReference>
<evidence type="ECO:0000256" key="11">
    <source>
        <dbReference type="ARBA" id="ARBA00022989"/>
    </source>
</evidence>
<evidence type="ECO:0000313" key="19">
    <source>
        <dbReference type="Proteomes" id="UP000612282"/>
    </source>
</evidence>
<name>A0ABQ3X7K8_9ACTN</name>
<dbReference type="Pfam" id="PF13188">
    <property type="entry name" value="PAS_8"/>
    <property type="match status" value="1"/>
</dbReference>
<evidence type="ECO:0000256" key="9">
    <source>
        <dbReference type="ARBA" id="ARBA00022777"/>
    </source>
</evidence>
<dbReference type="InterPro" id="IPR000014">
    <property type="entry name" value="PAS"/>
</dbReference>
<dbReference type="PROSITE" id="PS50112">
    <property type="entry name" value="PAS"/>
    <property type="match status" value="1"/>
</dbReference>
<feature type="transmembrane region" description="Helical" evidence="15">
    <location>
        <begin position="253"/>
        <end position="273"/>
    </location>
</feature>
<feature type="transmembrane region" description="Helical" evidence="15">
    <location>
        <begin position="229"/>
        <end position="246"/>
    </location>
</feature>
<evidence type="ECO:0000256" key="12">
    <source>
        <dbReference type="ARBA" id="ARBA00023012"/>
    </source>
</evidence>
<dbReference type="InterPro" id="IPR003594">
    <property type="entry name" value="HATPase_dom"/>
</dbReference>
<dbReference type="EC" id="2.7.13.3" evidence="4"/>
<dbReference type="InterPro" id="IPR036097">
    <property type="entry name" value="HisK_dim/P_sf"/>
</dbReference>
<reference evidence="18 19" key="1">
    <citation type="submission" date="2021-01" db="EMBL/GenBank/DDBJ databases">
        <title>Whole genome shotgun sequence of Actinoplanes couchii NBRC 106145.</title>
        <authorList>
            <person name="Komaki H."/>
            <person name="Tamura T."/>
        </authorList>
    </citation>
    <scope>NUCLEOTIDE SEQUENCE [LARGE SCALE GENOMIC DNA]</scope>
    <source>
        <strain evidence="18 19">NBRC 106145</strain>
    </source>
</reference>
<keyword evidence="19" id="KW-1185">Reference proteome</keyword>
<keyword evidence="12" id="KW-0902">Two-component regulatory system</keyword>
<keyword evidence="6" id="KW-0808">Transferase</keyword>
<keyword evidence="5" id="KW-0597">Phosphoprotein</keyword>
<gene>
    <name evidence="18" type="ORF">Aco03nite_029070</name>
</gene>
<dbReference type="PANTHER" id="PTHR42878">
    <property type="entry name" value="TWO-COMPONENT HISTIDINE KINASE"/>
    <property type="match status" value="1"/>
</dbReference>
<evidence type="ECO:0000313" key="18">
    <source>
        <dbReference type="EMBL" id="GID54503.1"/>
    </source>
</evidence>
<dbReference type="InterPro" id="IPR035965">
    <property type="entry name" value="PAS-like_dom_sf"/>
</dbReference>
<keyword evidence="8" id="KW-0547">Nucleotide-binding</keyword>
<evidence type="ECO:0000256" key="7">
    <source>
        <dbReference type="ARBA" id="ARBA00022692"/>
    </source>
</evidence>
<organism evidence="18 19">
    <name type="scientific">Actinoplanes couchii</name>
    <dbReference type="NCBI Taxonomy" id="403638"/>
    <lineage>
        <taxon>Bacteria</taxon>
        <taxon>Bacillati</taxon>
        <taxon>Actinomycetota</taxon>
        <taxon>Actinomycetes</taxon>
        <taxon>Micromonosporales</taxon>
        <taxon>Micromonosporaceae</taxon>
        <taxon>Actinoplanes</taxon>
    </lineage>
</organism>
<evidence type="ECO:0000256" key="3">
    <source>
        <dbReference type="ARBA" id="ARBA00004236"/>
    </source>
</evidence>
<dbReference type="SMART" id="SM00388">
    <property type="entry name" value="HisKA"/>
    <property type="match status" value="1"/>
</dbReference>
<feature type="transmembrane region" description="Helical" evidence="15">
    <location>
        <begin position="59"/>
        <end position="76"/>
    </location>
</feature>
<evidence type="ECO:0000256" key="10">
    <source>
        <dbReference type="ARBA" id="ARBA00022840"/>
    </source>
</evidence>
<keyword evidence="9" id="KW-0418">Kinase</keyword>
<feature type="transmembrane region" description="Helical" evidence="15">
    <location>
        <begin position="88"/>
        <end position="106"/>
    </location>
</feature>
<dbReference type="InterPro" id="IPR005467">
    <property type="entry name" value="His_kinase_dom"/>
</dbReference>
<evidence type="ECO:0000256" key="6">
    <source>
        <dbReference type="ARBA" id="ARBA00022679"/>
    </source>
</evidence>
<keyword evidence="7 15" id="KW-0812">Transmembrane</keyword>
<evidence type="ECO:0000256" key="13">
    <source>
        <dbReference type="ARBA" id="ARBA00023136"/>
    </source>
</evidence>
<evidence type="ECO:0000259" key="16">
    <source>
        <dbReference type="PROSITE" id="PS50109"/>
    </source>
</evidence>
<proteinExistence type="predicted"/>
<evidence type="ECO:0000256" key="5">
    <source>
        <dbReference type="ARBA" id="ARBA00022553"/>
    </source>
</evidence>
<dbReference type="PRINTS" id="PR00344">
    <property type="entry name" value="BCTRLSENSOR"/>
</dbReference>
<evidence type="ECO:0000256" key="8">
    <source>
        <dbReference type="ARBA" id="ARBA00022741"/>
    </source>
</evidence>
<keyword evidence="10" id="KW-0067">ATP-binding</keyword>
<dbReference type="SUPFAM" id="SSF47384">
    <property type="entry name" value="Homodimeric domain of signal transducing histidine kinase"/>
    <property type="match status" value="1"/>
</dbReference>
<keyword evidence="13 15" id="KW-0472">Membrane</keyword>
<dbReference type="EMBL" id="BOMG01000041">
    <property type="protein sequence ID" value="GID54503.1"/>
    <property type="molecule type" value="Genomic_DNA"/>
</dbReference>
<feature type="transmembrane region" description="Helical" evidence="15">
    <location>
        <begin position="12"/>
        <end position="30"/>
    </location>
</feature>
<evidence type="ECO:0000259" key="17">
    <source>
        <dbReference type="PROSITE" id="PS50112"/>
    </source>
</evidence>
<feature type="transmembrane region" description="Helical" evidence="15">
    <location>
        <begin position="285"/>
        <end position="305"/>
    </location>
</feature>
<dbReference type="SUPFAM" id="SSF55874">
    <property type="entry name" value="ATPase domain of HSP90 chaperone/DNA topoisomerase II/histidine kinase"/>
    <property type="match status" value="1"/>
</dbReference>
<evidence type="ECO:0000256" key="2">
    <source>
        <dbReference type="ARBA" id="ARBA00004141"/>
    </source>
</evidence>
<dbReference type="PROSITE" id="PS50109">
    <property type="entry name" value="HIS_KIN"/>
    <property type="match status" value="1"/>
</dbReference>
<feature type="transmembrane region" description="Helical" evidence="15">
    <location>
        <begin position="207"/>
        <end position="223"/>
    </location>
</feature>
<keyword evidence="11 15" id="KW-1133">Transmembrane helix</keyword>
<dbReference type="Pfam" id="PF00512">
    <property type="entry name" value="HisKA"/>
    <property type="match status" value="1"/>
</dbReference>
<dbReference type="SMART" id="SM00387">
    <property type="entry name" value="HATPase_c"/>
    <property type="match status" value="1"/>
</dbReference>
<dbReference type="Proteomes" id="UP000612282">
    <property type="component" value="Unassembled WGS sequence"/>
</dbReference>
<evidence type="ECO:0000256" key="14">
    <source>
        <dbReference type="ARBA" id="ARBA00039401"/>
    </source>
</evidence>
<comment type="caution">
    <text evidence="18">The sequence shown here is derived from an EMBL/GenBank/DDBJ whole genome shotgun (WGS) entry which is preliminary data.</text>
</comment>
<comment type="catalytic activity">
    <reaction evidence="1">
        <text>ATP + protein L-histidine = ADP + protein N-phospho-L-histidine.</text>
        <dbReference type="EC" id="2.7.13.3"/>
    </reaction>
</comment>
<dbReference type="Gene3D" id="3.30.450.20">
    <property type="entry name" value="PAS domain"/>
    <property type="match status" value="1"/>
</dbReference>
<dbReference type="InterPro" id="IPR004358">
    <property type="entry name" value="Sig_transdc_His_kin-like_C"/>
</dbReference>
<evidence type="ECO:0000256" key="15">
    <source>
        <dbReference type="SAM" id="Phobius"/>
    </source>
</evidence>
<dbReference type="Gene3D" id="1.10.287.130">
    <property type="match status" value="1"/>
</dbReference>
<accession>A0ABQ3X7K8</accession>
<dbReference type="InterPro" id="IPR050351">
    <property type="entry name" value="BphY/WalK/GraS-like"/>
</dbReference>
<sequence length="684" mass="72581">MRLPIAVPPVAGYAVLYAVAVLAGTGSTLGDDPGDQMIWPAFGVAAMWVVMSRDSLWRWAETAGIGVLTVAMLAVAGTDPVVAAVEGLAAMLGAIVFGFAVTRWLPALEPPEKPEPPLSNLLGLWWLMVCGVLAALAATVLRTLGDLAVVTDWTFSAPGAAALVVRDTVSVLVFGSITRLVAGLLAGSGQDHGKNQKSSDFGTVRRLEAAGVFAVSAVAYWAVFSTTRAALPIGFVLIPLTVWAAVRMPTPLVILHAAVFNSTALLYTVGGHGPYAVVGDVDLRAMLIQVYSGILASVGLVLAISRDERETLIRRLKDSEQEATEKSTMMTTVFNSMTEGLAILDHTGLFVLRNPAATRLLGSASAITGGVALGSDHGFFRPDGTELSDQELPHVRALAGADVEPMDVLVRNAAQPEGRIVRFNVARMALGTGPYHVVVVFHDVTADRRHRDELMSFAGRVAHDLLNPLTTIEGWSEVLEQELAGYAPAEKVARIQRAAARMRTFLNGLLAYTAARDGKLMPTTVNTALLVGDIVNSRLDAADANSEPPPYFEVGRLDPVEADPVLLRQLLENLIDNSLRTMGPGVSPYLAISCQQIPNGMVRIDILDNGAGIPPGMAREVFTSFHREKGGTANGLELAICKRIVERHGGLIEAAANPYGQGTRMSFTLPAGRSAYAKALAPSR</sequence>
<dbReference type="InterPro" id="IPR003661">
    <property type="entry name" value="HisK_dim/P_dom"/>
</dbReference>
<feature type="domain" description="PAS" evidence="17">
    <location>
        <begin position="326"/>
        <end position="362"/>
    </location>
</feature>
<dbReference type="PANTHER" id="PTHR42878:SF7">
    <property type="entry name" value="SENSOR HISTIDINE KINASE GLRK"/>
    <property type="match status" value="1"/>
</dbReference>
<protein>
    <recommendedName>
        <fullName evidence="14">Sensor-like histidine kinase SenX3</fullName>
        <ecNumber evidence="4">2.7.13.3</ecNumber>
    </recommendedName>
</protein>
<comment type="subcellular location">
    <subcellularLocation>
        <location evidence="3">Cell membrane</location>
    </subcellularLocation>
    <subcellularLocation>
        <location evidence="2">Membrane</location>
        <topology evidence="2">Multi-pass membrane protein</topology>
    </subcellularLocation>
</comment>
<feature type="transmembrane region" description="Helical" evidence="15">
    <location>
        <begin position="118"/>
        <end position="141"/>
    </location>
</feature>
<evidence type="ECO:0000256" key="4">
    <source>
        <dbReference type="ARBA" id="ARBA00012438"/>
    </source>
</evidence>
<dbReference type="RefSeq" id="WP_203795600.1">
    <property type="nucleotide sequence ID" value="NZ_BAAAQE010000035.1"/>
</dbReference>
<dbReference type="CDD" id="cd00082">
    <property type="entry name" value="HisKA"/>
    <property type="match status" value="1"/>
</dbReference>
<dbReference type="InterPro" id="IPR036890">
    <property type="entry name" value="HATPase_C_sf"/>
</dbReference>
<dbReference type="Gene3D" id="3.30.565.10">
    <property type="entry name" value="Histidine kinase-like ATPase, C-terminal domain"/>
    <property type="match status" value="1"/>
</dbReference>
<dbReference type="Pfam" id="PF02518">
    <property type="entry name" value="HATPase_c"/>
    <property type="match status" value="1"/>
</dbReference>